<keyword evidence="2" id="KW-1185">Reference proteome</keyword>
<proteinExistence type="predicted"/>
<dbReference type="AlphaFoldDB" id="A0A073IPG2"/>
<evidence type="ECO:0000313" key="1">
    <source>
        <dbReference type="EMBL" id="KEJ91609.1"/>
    </source>
</evidence>
<protein>
    <submittedName>
        <fullName evidence="1">Uncharacterized protein</fullName>
    </submittedName>
</protein>
<comment type="caution">
    <text evidence="1">The sequence shown here is derived from an EMBL/GenBank/DDBJ whole genome shotgun (WGS) entry which is preliminary data.</text>
</comment>
<name>A0A073IPG2_9BACT</name>
<dbReference type="STRING" id="2754.EH55_08425"/>
<dbReference type="EMBL" id="JMKI01000039">
    <property type="protein sequence ID" value="KEJ91609.1"/>
    <property type="molecule type" value="Genomic_DNA"/>
</dbReference>
<organism evidence="1 2">
    <name type="scientific">Synergistes jonesii</name>
    <dbReference type="NCBI Taxonomy" id="2754"/>
    <lineage>
        <taxon>Bacteria</taxon>
        <taxon>Thermotogati</taxon>
        <taxon>Synergistota</taxon>
        <taxon>Synergistia</taxon>
        <taxon>Synergistales</taxon>
        <taxon>Synergistaceae</taxon>
        <taxon>Synergistes</taxon>
    </lineage>
</organism>
<accession>A0A073IPG2</accession>
<reference evidence="1 2" key="1">
    <citation type="submission" date="2014-04" db="EMBL/GenBank/DDBJ databases">
        <title>Draft Genome Sequence of Synergistes jonesii.</title>
        <authorList>
            <person name="Coil D.A."/>
            <person name="Eisen J.A."/>
            <person name="Holland-Moritz H.E."/>
        </authorList>
    </citation>
    <scope>NUCLEOTIDE SEQUENCE [LARGE SCALE GENOMIC DNA]</scope>
    <source>
        <strain evidence="1 2">78-1</strain>
    </source>
</reference>
<evidence type="ECO:0000313" key="2">
    <source>
        <dbReference type="Proteomes" id="UP000027665"/>
    </source>
</evidence>
<dbReference type="Proteomes" id="UP000027665">
    <property type="component" value="Unassembled WGS sequence"/>
</dbReference>
<gene>
    <name evidence="1" type="ORF">EH55_08425</name>
</gene>
<sequence length="140" mass="15473">MSAGLMILTSLSAGTTCWGDTGKIELRPKGYLLTDEAYVVPLADGRDTVEMLESQAAEIGALRRYVSSQDRIVDTVSADIAALEAARMREREAWARSVEKLQRKNKKLRSPWSVGLFAGYDAIHQEACVGAGLVFSFWRF</sequence>